<reference evidence="2 3" key="1">
    <citation type="submission" date="2019-03" db="EMBL/GenBank/DDBJ databases">
        <title>Genomic Encyclopedia of Type Strains, Phase IV (KMG-IV): sequencing the most valuable type-strain genomes for metagenomic binning, comparative biology and taxonomic classification.</title>
        <authorList>
            <person name="Goeker M."/>
        </authorList>
    </citation>
    <scope>NUCLEOTIDE SEQUENCE [LARGE SCALE GENOMIC DNA]</scope>
    <source>
        <strain evidence="2 3">DSM 45707</strain>
    </source>
</reference>
<feature type="transmembrane region" description="Helical" evidence="1">
    <location>
        <begin position="85"/>
        <end position="106"/>
    </location>
</feature>
<dbReference type="AlphaFoldDB" id="A0A4R3LDE2"/>
<dbReference type="RefSeq" id="WP_131923499.1">
    <property type="nucleotide sequence ID" value="NZ_SMAG01000002.1"/>
</dbReference>
<dbReference type="PANTHER" id="PTHR37814:SF1">
    <property type="entry name" value="MEMBRANE PROTEIN"/>
    <property type="match status" value="1"/>
</dbReference>
<keyword evidence="1" id="KW-0472">Membrane</keyword>
<evidence type="ECO:0000313" key="2">
    <source>
        <dbReference type="EMBL" id="TCS95496.1"/>
    </source>
</evidence>
<sequence length="349" mass="39265">MRINLLSTLKVSMTIVGTTIGAGFASGREIWEFFGSYGESSYPSIFLSMVIFYIASMILLTISWKRKTEHYSELLEQIMGKSMARIFDGLVTFSLLTTTIVMIAGSGATFEQWQGEDLYLFGCLILVLAVFIALLFETNGMLSLNMVIMPVLIVILIYVCLQFSQSHSTEVINRDQELVLSWPSAVAYAAFNIISLLAVLSTVGRQIRHSWEIWTAGLISVICLGGVAILYNHSLLKIEHLISQYDIPLFALVEDYSPIWMLTISLLLWFAIFTTTLSNMHGLIFRLSPYISWPRWLVSLSCLLLLTPLSQLGFATLVQYLYPLYGVCNLFLLASILMYPFSKQESKEG</sequence>
<feature type="transmembrane region" description="Helical" evidence="1">
    <location>
        <begin position="259"/>
        <end position="284"/>
    </location>
</feature>
<organism evidence="2 3">
    <name type="scientific">Hazenella coriacea</name>
    <dbReference type="NCBI Taxonomy" id="1179467"/>
    <lineage>
        <taxon>Bacteria</taxon>
        <taxon>Bacillati</taxon>
        <taxon>Bacillota</taxon>
        <taxon>Bacilli</taxon>
        <taxon>Bacillales</taxon>
        <taxon>Thermoactinomycetaceae</taxon>
        <taxon>Hazenella</taxon>
    </lineage>
</organism>
<gene>
    <name evidence="2" type="ORF">EDD58_10269</name>
</gene>
<keyword evidence="1" id="KW-1133">Transmembrane helix</keyword>
<dbReference type="OrthoDB" id="4424890at2"/>
<comment type="caution">
    <text evidence="2">The sequence shown here is derived from an EMBL/GenBank/DDBJ whole genome shotgun (WGS) entry which is preliminary data.</text>
</comment>
<dbReference type="EMBL" id="SMAG01000002">
    <property type="protein sequence ID" value="TCS95496.1"/>
    <property type="molecule type" value="Genomic_DNA"/>
</dbReference>
<feature type="transmembrane region" description="Helical" evidence="1">
    <location>
        <begin position="211"/>
        <end position="231"/>
    </location>
</feature>
<feature type="transmembrane region" description="Helical" evidence="1">
    <location>
        <begin position="185"/>
        <end position="204"/>
    </location>
</feature>
<feature type="transmembrane region" description="Helical" evidence="1">
    <location>
        <begin position="320"/>
        <end position="341"/>
    </location>
</feature>
<evidence type="ECO:0000313" key="3">
    <source>
        <dbReference type="Proteomes" id="UP000294937"/>
    </source>
</evidence>
<feature type="transmembrane region" description="Helical" evidence="1">
    <location>
        <begin position="143"/>
        <end position="165"/>
    </location>
</feature>
<evidence type="ECO:0000256" key="1">
    <source>
        <dbReference type="SAM" id="Phobius"/>
    </source>
</evidence>
<dbReference type="PANTHER" id="PTHR37814">
    <property type="entry name" value="CONSERVED MEMBRANE PROTEIN"/>
    <property type="match status" value="1"/>
</dbReference>
<keyword evidence="1" id="KW-0812">Transmembrane</keyword>
<feature type="transmembrane region" description="Helical" evidence="1">
    <location>
        <begin position="296"/>
        <end position="314"/>
    </location>
</feature>
<dbReference type="InterPro" id="IPR038728">
    <property type="entry name" value="YkvI-like"/>
</dbReference>
<dbReference type="Proteomes" id="UP000294937">
    <property type="component" value="Unassembled WGS sequence"/>
</dbReference>
<feature type="transmembrane region" description="Helical" evidence="1">
    <location>
        <begin position="45"/>
        <end position="64"/>
    </location>
</feature>
<name>A0A4R3LDE2_9BACL</name>
<keyword evidence="3" id="KW-1185">Reference proteome</keyword>
<accession>A0A4R3LDE2</accession>
<proteinExistence type="predicted"/>
<feature type="transmembrane region" description="Helical" evidence="1">
    <location>
        <begin position="118"/>
        <end position="136"/>
    </location>
</feature>
<protein>
    <submittedName>
        <fullName evidence="2">Putative membrane protein YkvI</fullName>
    </submittedName>
</protein>